<dbReference type="FunFam" id="2.170.130.10:FF:000003">
    <property type="entry name" value="SusC/RagA family TonB-linked outer membrane protein"/>
    <property type="match status" value="1"/>
</dbReference>
<dbReference type="InterPro" id="IPR039426">
    <property type="entry name" value="TonB-dep_rcpt-like"/>
</dbReference>
<dbReference type="SUPFAM" id="SSF56935">
    <property type="entry name" value="Porins"/>
    <property type="match status" value="1"/>
</dbReference>
<dbReference type="Pfam" id="PF13715">
    <property type="entry name" value="CarbopepD_reg_2"/>
    <property type="match status" value="1"/>
</dbReference>
<evidence type="ECO:0000313" key="8">
    <source>
        <dbReference type="Proteomes" id="UP000460135"/>
    </source>
</evidence>
<evidence type="ECO:0000256" key="2">
    <source>
        <dbReference type="SAM" id="SignalP"/>
    </source>
</evidence>
<dbReference type="Gene3D" id="2.170.130.10">
    <property type="entry name" value="TonB-dependent receptor, plug domain"/>
    <property type="match status" value="1"/>
</dbReference>
<keyword evidence="1" id="KW-0812">Transmembrane</keyword>
<keyword evidence="6" id="KW-0675">Receptor</keyword>
<comment type="similarity">
    <text evidence="1">Belongs to the TonB-dependent receptor family.</text>
</comment>
<dbReference type="SUPFAM" id="SSF49464">
    <property type="entry name" value="Carboxypeptidase regulatory domain-like"/>
    <property type="match status" value="1"/>
</dbReference>
<protein>
    <submittedName>
        <fullName evidence="6">TonB-dependent receptor</fullName>
    </submittedName>
</protein>
<evidence type="ECO:0000313" key="5">
    <source>
        <dbReference type="EMBL" id="MDC2408572.1"/>
    </source>
</evidence>
<evidence type="ECO:0000256" key="1">
    <source>
        <dbReference type="PROSITE-ProRule" id="PRU01360"/>
    </source>
</evidence>
<dbReference type="NCBIfam" id="TIGR04056">
    <property type="entry name" value="OMP_RagA_SusC"/>
    <property type="match status" value="1"/>
</dbReference>
<sequence>MIEIHSCRITYVFLKKLFVACFFGMSFSIPVFAEDYGMHNYESSQQKQAQTKKSIMVKGKVVDEQGEPLPGVNIVVAGGTRGVATDLDGSFTIAVLPTDALQVSYLGMEDMTVAIKGRTELIITMRTKPDELDEVTVVAFAKQKKESVIASVSTVKPAELKVPSSNLTTALAGRVAGLIAYQRSGEPGSDDASFFVRGVTSFTYARGPLILIDGVEMSSSDLARLQVDDIASFSIMKDAAATALYGARGANGVILVTTKEGKEGKASISFRYESSLSAPTSKIELADPITYMKLNNEAILTRNPMQAVPYSMEKIEMTQRGANPLIYPANDWNEIMFKNFAVNHRANFNVSGGGKVARYYIAGSFTQDQGVIRSTKNSDNAIDLKKYLLRSNININLTKTTEAVVRLHGAFEDYNGPIVSGNDLYSRVMRSDPVAFPAYYAPDAANAYKEHILFGNTDQGQYINPYADMVKGFKNYSRSTMMAQFEVKQKLDFITKGLNARALFSTNRYAYFVQTREYTPYYYAVSMYDKINDTYVLNCLNPDKGSEWLSYTEGSKQVNATTYFEAAINYDRVFGNHGVSGLLVYNMRNYLSGNAGSLLLSLPHRNMGVSGRFTYNYDSRYFLEGNFGYNGSERFAKNNRWGFFPSIGFGWILTNEPFWLNRTDGWKHAISKLKLKATYGLVGNDQIGKDEDRFFYQSDVNVNDSGRKYIWGQDFGYTVNGVSIKRYANESIGWEISKKMNVGIELGLFDKVEIQADYYTERRSNILMSRADIPATMGLQQTPQANIGKAEGHGFDMSIDLNHSFTKDFWITGRANFTYSKSKYKVYEEPDYSSTPWRSKVGRPISQQWGYVAERLFVDEQDVASSPVQSFGTYMGGDIKYKDINGDDKITEADMVPIGYPTTPEIVYGFGLSTGYKGFDFSFFFQGLGRESFWIDAKKTSPFVDTDDNSSIVSKNALLKVYADDHWSEDNRNVKALWPRLSGTLVENNIQRSTWFMRDGSFLRLKSVELGYKVPDKYTRRAHITNLRIYASGTNLLTFSKFKLWDPEMAGDGMRYPVQRVYNLGIQLSF</sequence>
<dbReference type="InterPro" id="IPR037066">
    <property type="entry name" value="Plug_dom_sf"/>
</dbReference>
<keyword evidence="1" id="KW-0998">Cell outer membrane</keyword>
<dbReference type="EMBL" id="VWLX01000003">
    <property type="protein sequence ID" value="KAA3807745.1"/>
    <property type="molecule type" value="Genomic_DNA"/>
</dbReference>
<feature type="domain" description="TonB-dependent receptor plug" evidence="3">
    <location>
        <begin position="145"/>
        <end position="253"/>
    </location>
</feature>
<organism evidence="6 7">
    <name type="scientific">Bacteroides ovatus</name>
    <dbReference type="NCBI Taxonomy" id="28116"/>
    <lineage>
        <taxon>Bacteria</taxon>
        <taxon>Pseudomonadati</taxon>
        <taxon>Bacteroidota</taxon>
        <taxon>Bacteroidia</taxon>
        <taxon>Bacteroidales</taxon>
        <taxon>Bacteroidaceae</taxon>
        <taxon>Bacteroides</taxon>
    </lineage>
</organism>
<dbReference type="InterPro" id="IPR008969">
    <property type="entry name" value="CarboxyPept-like_regulatory"/>
</dbReference>
<evidence type="ECO:0000259" key="3">
    <source>
        <dbReference type="Pfam" id="PF07715"/>
    </source>
</evidence>
<dbReference type="KEGG" id="boa:Bovatus_03158"/>
<reference evidence="6 7" key="1">
    <citation type="submission" date="2018-08" db="EMBL/GenBank/DDBJ databases">
        <title>A genome reference for cultivated species of the human gut microbiota.</title>
        <authorList>
            <person name="Zou Y."/>
            <person name="Xue W."/>
            <person name="Luo G."/>
        </authorList>
    </citation>
    <scope>NUCLEOTIDE SEQUENCE [LARGE SCALE GENOMIC DNA]</scope>
    <source>
        <strain evidence="6 7">AF20-9LB</strain>
    </source>
</reference>
<comment type="subcellular location">
    <subcellularLocation>
        <location evidence="1">Cell outer membrane</location>
        <topology evidence="1">Multi-pass membrane protein</topology>
    </subcellularLocation>
</comment>
<evidence type="ECO:0000313" key="7">
    <source>
        <dbReference type="Proteomes" id="UP000266492"/>
    </source>
</evidence>
<dbReference type="NCBIfam" id="TIGR04057">
    <property type="entry name" value="SusC_RagA_signa"/>
    <property type="match status" value="1"/>
</dbReference>
<dbReference type="Gene3D" id="2.60.40.1120">
    <property type="entry name" value="Carboxypeptidase-like, regulatory domain"/>
    <property type="match status" value="1"/>
</dbReference>
<dbReference type="EMBL" id="QRVZ01000002">
    <property type="protein sequence ID" value="RGS87417.1"/>
    <property type="molecule type" value="Genomic_DNA"/>
</dbReference>
<dbReference type="InterPro" id="IPR012910">
    <property type="entry name" value="Plug_dom"/>
</dbReference>
<keyword evidence="1" id="KW-0813">Transport</keyword>
<accession>A0A395W4B9</accession>
<name>A0A395W4B9_BACOV</name>
<evidence type="ECO:0000313" key="6">
    <source>
        <dbReference type="EMBL" id="RGS87417.1"/>
    </source>
</evidence>
<comment type="caution">
    <text evidence="6">The sequence shown here is derived from an EMBL/GenBank/DDBJ whole genome shotgun (WGS) entry which is preliminary data.</text>
</comment>
<dbReference type="InterPro" id="IPR023997">
    <property type="entry name" value="TonB-dep_OMP_SusC/RagA_CS"/>
</dbReference>
<reference evidence="4 8" key="2">
    <citation type="journal article" date="2019" name="Nat. Med.">
        <title>A library of human gut bacterial isolates paired with longitudinal multiomics data enables mechanistic microbiome research.</title>
        <authorList>
            <person name="Poyet M."/>
            <person name="Groussin M."/>
            <person name="Gibbons S.M."/>
            <person name="Avila-Pacheco J."/>
            <person name="Jiang X."/>
            <person name="Kearney S.M."/>
            <person name="Perrotta A.R."/>
            <person name="Berdy B."/>
            <person name="Zhao S."/>
            <person name="Lieberman T.D."/>
            <person name="Swanson P.K."/>
            <person name="Smith M."/>
            <person name="Roesemann S."/>
            <person name="Alexander J.E."/>
            <person name="Rich S.A."/>
            <person name="Livny J."/>
            <person name="Vlamakis H."/>
            <person name="Clish C."/>
            <person name="Bullock K."/>
            <person name="Deik A."/>
            <person name="Scott J."/>
            <person name="Pierce K.A."/>
            <person name="Xavier R.J."/>
            <person name="Alm E.J."/>
        </authorList>
    </citation>
    <scope>NUCLEOTIDE SEQUENCE [LARGE SCALE GENOMIC DNA]</scope>
    <source>
        <strain evidence="4 8">BIOML-A183</strain>
    </source>
</reference>
<keyword evidence="1" id="KW-0472">Membrane</keyword>
<keyword evidence="2" id="KW-0732">Signal</keyword>
<dbReference type="InterPro" id="IPR023996">
    <property type="entry name" value="TonB-dep_OMP_SusC/RagA"/>
</dbReference>
<dbReference type="PROSITE" id="PS52016">
    <property type="entry name" value="TONB_DEPENDENT_REC_3"/>
    <property type="match status" value="1"/>
</dbReference>
<proteinExistence type="inferred from homology"/>
<reference evidence="5" key="3">
    <citation type="submission" date="2022-10" db="EMBL/GenBank/DDBJ databases">
        <title>Human gut microbiome strain richness.</title>
        <authorList>
            <person name="Chen-Liaw A."/>
        </authorList>
    </citation>
    <scope>NUCLEOTIDE SEQUENCE</scope>
    <source>
        <strain evidence="5">F7_m1001271B151109d0_201107</strain>
    </source>
</reference>
<feature type="signal peptide" evidence="2">
    <location>
        <begin position="1"/>
        <end position="33"/>
    </location>
</feature>
<dbReference type="GeneID" id="29452799"/>
<dbReference type="Proteomes" id="UP000266492">
    <property type="component" value="Unassembled WGS sequence"/>
</dbReference>
<dbReference type="Proteomes" id="UP000460135">
    <property type="component" value="Unassembled WGS sequence"/>
</dbReference>
<dbReference type="RefSeq" id="WP_004298568.1">
    <property type="nucleotide sequence ID" value="NZ_BAABYJ010000001.1"/>
</dbReference>
<feature type="chain" id="PRO_5042358334" evidence="2">
    <location>
        <begin position="34"/>
        <end position="1070"/>
    </location>
</feature>
<evidence type="ECO:0000313" key="4">
    <source>
        <dbReference type="EMBL" id="KAA3807745.1"/>
    </source>
</evidence>
<dbReference type="EMBL" id="JAQNWR010000007">
    <property type="protein sequence ID" value="MDC2408572.1"/>
    <property type="molecule type" value="Genomic_DNA"/>
</dbReference>
<dbReference type="GO" id="GO:0009279">
    <property type="term" value="C:cell outer membrane"/>
    <property type="evidence" value="ECO:0007669"/>
    <property type="project" value="UniProtKB-SubCell"/>
</dbReference>
<dbReference type="Proteomes" id="UP001214017">
    <property type="component" value="Unassembled WGS sequence"/>
</dbReference>
<keyword evidence="1" id="KW-1134">Transmembrane beta strand</keyword>
<dbReference type="Pfam" id="PF07715">
    <property type="entry name" value="Plug"/>
    <property type="match status" value="1"/>
</dbReference>
<gene>
    <name evidence="6" type="ORF">DWX70_02860</name>
    <name evidence="4" type="ORF">F3F51_05605</name>
    <name evidence="5" type="ORF">PO240_11870</name>
</gene>
<dbReference type="AlphaFoldDB" id="A0A395W4B9"/>